<dbReference type="Proteomes" id="UP000257014">
    <property type="component" value="Unassembled WGS sequence"/>
</dbReference>
<name>A0A3E0K5J4_9BACI</name>
<dbReference type="GO" id="GO:0009847">
    <property type="term" value="P:spore germination"/>
    <property type="evidence" value="ECO:0007669"/>
    <property type="project" value="InterPro"/>
</dbReference>
<comment type="caution">
    <text evidence="9">The sequence shown here is derived from an EMBL/GenBank/DDBJ whole genome shotgun (WGS) entry which is preliminary data.</text>
</comment>
<evidence type="ECO:0000256" key="8">
    <source>
        <dbReference type="SAM" id="Phobius"/>
    </source>
</evidence>
<dbReference type="EMBL" id="QEWE01000014">
    <property type="protein sequence ID" value="REJ29329.1"/>
    <property type="molecule type" value="Genomic_DNA"/>
</dbReference>
<feature type="transmembrane region" description="Helical" evidence="8">
    <location>
        <begin position="187"/>
        <end position="209"/>
    </location>
</feature>
<reference evidence="9 10" key="1">
    <citation type="submission" date="2018-03" db="EMBL/GenBank/DDBJ databases">
        <authorList>
            <person name="Keele B.F."/>
        </authorList>
    </citation>
    <scope>NUCLEOTIDE SEQUENCE [LARGE SCALE GENOMIC DNA]</scope>
    <source>
        <strain evidence="9">ZCTH4_d</strain>
    </source>
</reference>
<comment type="subcellular location">
    <subcellularLocation>
        <location evidence="1">Membrane</location>
        <topology evidence="1">Multi-pass membrane protein</topology>
    </subcellularLocation>
</comment>
<accession>A0A3E0K5J4</accession>
<feature type="transmembrane region" description="Helical" evidence="8">
    <location>
        <begin position="308"/>
        <end position="328"/>
    </location>
</feature>
<evidence type="ECO:0000256" key="1">
    <source>
        <dbReference type="ARBA" id="ARBA00004141"/>
    </source>
</evidence>
<dbReference type="InterPro" id="IPR004761">
    <property type="entry name" value="Spore_GerAB"/>
</dbReference>
<proteinExistence type="inferred from homology"/>
<evidence type="ECO:0000256" key="3">
    <source>
        <dbReference type="ARBA" id="ARBA00022448"/>
    </source>
</evidence>
<keyword evidence="7 8" id="KW-0472">Membrane</keyword>
<evidence type="ECO:0000313" key="10">
    <source>
        <dbReference type="Proteomes" id="UP000257014"/>
    </source>
</evidence>
<feature type="transmembrane region" description="Helical" evidence="8">
    <location>
        <begin position="117"/>
        <end position="136"/>
    </location>
</feature>
<feature type="transmembrane region" description="Helical" evidence="8">
    <location>
        <begin position="38"/>
        <end position="63"/>
    </location>
</feature>
<protein>
    <submittedName>
        <fullName evidence="9">Spore gernimation protein KB</fullName>
    </submittedName>
</protein>
<dbReference type="AlphaFoldDB" id="A0A3E0K5J4"/>
<feature type="transmembrane region" description="Helical" evidence="8">
    <location>
        <begin position="340"/>
        <end position="360"/>
    </location>
</feature>
<gene>
    <name evidence="9" type="ORF">C6P37_05060</name>
</gene>
<sequence length="374" mass="42165">MTVEEAKIDRLQLFLLILLFELGTAIVIPLGTDAGRDAWLAVLLGTLGGAVLFFVYYQLFLFYPDQVFSSYVQSIAGKLAGGIIAYVYILYFLYTAARDLRVFGEFLLSSFYPETPLFIINALMIVVIMYAAKNGIEVIARTGELNVFLLYLIAIFGIVLLFFSNAIDFHQLKPFLENGFFPVLKSAFTEILYMPFGEAVVFAFIFPYLNRRKGGRMIGICALIFSGLSIALTTAVNLCALGMTAMKNTPFPLLAAIKEIDVMEFLQRLDVIFLISLFIGAFFKIAIYFYASVIAIADFFRLDSHRRAVYPIGVVTLIVSMMIASNYPEHIRQGLKWETLYLHLPLQVVVPVLLLLFAFWKNRNNKKIRKTPSG</sequence>
<feature type="transmembrane region" description="Helical" evidence="8">
    <location>
        <begin position="271"/>
        <end position="296"/>
    </location>
</feature>
<keyword evidence="5 8" id="KW-0812">Transmembrane</keyword>
<dbReference type="RefSeq" id="WP_276642934.1">
    <property type="nucleotide sequence ID" value="NZ_QEWE01000014.1"/>
</dbReference>
<evidence type="ECO:0000256" key="7">
    <source>
        <dbReference type="ARBA" id="ARBA00023136"/>
    </source>
</evidence>
<evidence type="ECO:0000256" key="6">
    <source>
        <dbReference type="ARBA" id="ARBA00022989"/>
    </source>
</evidence>
<dbReference type="Pfam" id="PF03845">
    <property type="entry name" value="Spore_permease"/>
    <property type="match status" value="1"/>
</dbReference>
<organism evidence="9 10">
    <name type="scientific">Caldibacillus debilis</name>
    <dbReference type="NCBI Taxonomy" id="301148"/>
    <lineage>
        <taxon>Bacteria</taxon>
        <taxon>Bacillati</taxon>
        <taxon>Bacillota</taxon>
        <taxon>Bacilli</taxon>
        <taxon>Bacillales</taxon>
        <taxon>Bacillaceae</taxon>
        <taxon>Caldibacillus</taxon>
    </lineage>
</organism>
<feature type="transmembrane region" description="Helical" evidence="8">
    <location>
        <begin position="148"/>
        <end position="167"/>
    </location>
</feature>
<feature type="transmembrane region" description="Helical" evidence="8">
    <location>
        <begin position="12"/>
        <end position="32"/>
    </location>
</feature>
<dbReference type="NCBIfam" id="TIGR00912">
    <property type="entry name" value="2A0309"/>
    <property type="match status" value="1"/>
</dbReference>
<evidence type="ECO:0000313" key="9">
    <source>
        <dbReference type="EMBL" id="REJ29329.1"/>
    </source>
</evidence>
<keyword evidence="3" id="KW-0813">Transport</keyword>
<dbReference type="PANTHER" id="PTHR34975:SF2">
    <property type="entry name" value="SPORE GERMINATION PROTEIN A2"/>
    <property type="match status" value="1"/>
</dbReference>
<comment type="similarity">
    <text evidence="2">Belongs to the amino acid-polyamine-organocation (APC) superfamily. Spore germination protein (SGP) (TC 2.A.3.9) family.</text>
</comment>
<evidence type="ECO:0000256" key="4">
    <source>
        <dbReference type="ARBA" id="ARBA00022544"/>
    </source>
</evidence>
<dbReference type="GO" id="GO:0016020">
    <property type="term" value="C:membrane"/>
    <property type="evidence" value="ECO:0007669"/>
    <property type="project" value="UniProtKB-SubCell"/>
</dbReference>
<evidence type="ECO:0000256" key="2">
    <source>
        <dbReference type="ARBA" id="ARBA00007998"/>
    </source>
</evidence>
<keyword evidence="4" id="KW-0309">Germination</keyword>
<keyword evidence="6 8" id="KW-1133">Transmembrane helix</keyword>
<evidence type="ECO:0000256" key="5">
    <source>
        <dbReference type="ARBA" id="ARBA00022692"/>
    </source>
</evidence>
<feature type="transmembrane region" description="Helical" evidence="8">
    <location>
        <begin position="221"/>
        <end position="243"/>
    </location>
</feature>
<feature type="transmembrane region" description="Helical" evidence="8">
    <location>
        <begin position="75"/>
        <end position="97"/>
    </location>
</feature>
<dbReference type="PANTHER" id="PTHR34975">
    <property type="entry name" value="SPORE GERMINATION PROTEIN A2"/>
    <property type="match status" value="1"/>
</dbReference>